<keyword evidence="1" id="KW-0472">Membrane</keyword>
<keyword evidence="1" id="KW-0812">Transmembrane</keyword>
<dbReference type="InterPro" id="IPR011453">
    <property type="entry name" value="DUF1559"/>
</dbReference>
<dbReference type="NCBIfam" id="TIGR02532">
    <property type="entry name" value="IV_pilin_GFxxxE"/>
    <property type="match status" value="1"/>
</dbReference>
<dbReference type="Pfam" id="PF07963">
    <property type="entry name" value="N_methyl"/>
    <property type="match status" value="1"/>
</dbReference>
<dbReference type="AlphaFoldDB" id="A0A225DAQ6"/>
<evidence type="ECO:0000259" key="2">
    <source>
        <dbReference type="Pfam" id="PF07596"/>
    </source>
</evidence>
<gene>
    <name evidence="3" type="ORF">FRUB_07780</name>
</gene>
<evidence type="ECO:0000313" key="4">
    <source>
        <dbReference type="Proteomes" id="UP000214646"/>
    </source>
</evidence>
<evidence type="ECO:0000313" key="3">
    <source>
        <dbReference type="EMBL" id="OWK38660.1"/>
    </source>
</evidence>
<keyword evidence="4" id="KW-1185">Reference proteome</keyword>
<dbReference type="InterPro" id="IPR045584">
    <property type="entry name" value="Pilin-like"/>
</dbReference>
<dbReference type="InterPro" id="IPR012902">
    <property type="entry name" value="N_methyl_site"/>
</dbReference>
<name>A0A225DAQ6_9BACT</name>
<feature type="transmembrane region" description="Helical" evidence="1">
    <location>
        <begin position="25"/>
        <end position="46"/>
    </location>
</feature>
<comment type="caution">
    <text evidence="3">The sequence shown here is derived from an EMBL/GenBank/DDBJ whole genome shotgun (WGS) entry which is preliminary data.</text>
</comment>
<keyword evidence="1" id="KW-1133">Transmembrane helix</keyword>
<sequence length="290" mass="31539">MDLVKFNQTALSEFYMRREKNDRHAFTLIEVIIVLAIIGVLIGLLIPAVQGVRMAAARTAVQNQMRQIALGVANYENNKGKLPSQVIPQEGSMMSVLLPYSGTPQPVGSGAISPYTNRLDPSYAFYPTRDGSSSFAFNAQVFAKARQMSSITDGTSNTVMLTERYARCGRVTNVLWAMMQVLCLDGRTGQPTPCVNYPDRTATFADGMYNDILPQFNSAVGYSLGTDPALTFQSVPLPDACDPRIVQSSAHAGLMVVAMDGSVRIYTPSIQPAVYWSSITPDKGETITSD</sequence>
<accession>A0A225DAQ6</accession>
<feature type="domain" description="DUF1559" evidence="2">
    <location>
        <begin position="136"/>
        <end position="272"/>
    </location>
</feature>
<dbReference type="Proteomes" id="UP000214646">
    <property type="component" value="Unassembled WGS sequence"/>
</dbReference>
<dbReference type="SUPFAM" id="SSF54523">
    <property type="entry name" value="Pili subunits"/>
    <property type="match status" value="1"/>
</dbReference>
<proteinExistence type="predicted"/>
<dbReference type="EMBL" id="NIDE01000014">
    <property type="protein sequence ID" value="OWK38660.1"/>
    <property type="molecule type" value="Genomic_DNA"/>
</dbReference>
<dbReference type="Gene3D" id="3.30.700.10">
    <property type="entry name" value="Glycoprotein, Type 4 Pilin"/>
    <property type="match status" value="1"/>
</dbReference>
<dbReference type="Pfam" id="PF07596">
    <property type="entry name" value="SBP_bac_10"/>
    <property type="match status" value="1"/>
</dbReference>
<dbReference type="PANTHER" id="PTHR30093:SF2">
    <property type="entry name" value="TYPE II SECRETION SYSTEM PROTEIN H"/>
    <property type="match status" value="1"/>
</dbReference>
<evidence type="ECO:0000256" key="1">
    <source>
        <dbReference type="SAM" id="Phobius"/>
    </source>
</evidence>
<organism evidence="3 4">
    <name type="scientific">Fimbriiglobus ruber</name>
    <dbReference type="NCBI Taxonomy" id="1908690"/>
    <lineage>
        <taxon>Bacteria</taxon>
        <taxon>Pseudomonadati</taxon>
        <taxon>Planctomycetota</taxon>
        <taxon>Planctomycetia</taxon>
        <taxon>Gemmatales</taxon>
        <taxon>Gemmataceae</taxon>
        <taxon>Fimbriiglobus</taxon>
    </lineage>
</organism>
<protein>
    <recommendedName>
        <fullName evidence="2">DUF1559 domain-containing protein</fullName>
    </recommendedName>
</protein>
<reference evidence="4" key="1">
    <citation type="submission" date="2017-06" db="EMBL/GenBank/DDBJ databases">
        <title>Genome analysis of Fimbriiglobus ruber SP5, the first member of the order Planctomycetales with confirmed chitinolytic capability.</title>
        <authorList>
            <person name="Ravin N.V."/>
            <person name="Rakitin A.L."/>
            <person name="Ivanova A.A."/>
            <person name="Beletsky A.V."/>
            <person name="Kulichevskaya I.S."/>
            <person name="Mardanov A.V."/>
            <person name="Dedysh S.N."/>
        </authorList>
    </citation>
    <scope>NUCLEOTIDE SEQUENCE [LARGE SCALE GENOMIC DNA]</scope>
    <source>
        <strain evidence="4">SP5</strain>
    </source>
</reference>
<dbReference type="PANTHER" id="PTHR30093">
    <property type="entry name" value="GENERAL SECRETION PATHWAY PROTEIN G"/>
    <property type="match status" value="1"/>
</dbReference>